<dbReference type="GO" id="GO:0015990">
    <property type="term" value="P:electron transport coupled proton transport"/>
    <property type="evidence" value="ECO:0007669"/>
    <property type="project" value="TreeGrafter"/>
</dbReference>
<evidence type="ECO:0000256" key="4">
    <source>
        <dbReference type="ARBA" id="ARBA00022989"/>
    </source>
</evidence>
<feature type="domain" description="NADH:quinone oxidoreductase/Mrp antiporter transmembrane" evidence="9">
    <location>
        <begin position="105"/>
        <end position="375"/>
    </location>
</feature>
<dbReference type="InterPro" id="IPR003945">
    <property type="entry name" value="NU5C-like"/>
</dbReference>
<evidence type="ECO:0000256" key="2">
    <source>
        <dbReference type="ARBA" id="ARBA00012944"/>
    </source>
</evidence>
<feature type="transmembrane region" description="Helical" evidence="8">
    <location>
        <begin position="7"/>
        <end position="27"/>
    </location>
</feature>
<dbReference type="RefSeq" id="YP_006348.1">
    <property type="nucleotide sequence ID" value="NC_005840.1"/>
</dbReference>
<feature type="transmembrane region" description="Helical" evidence="8">
    <location>
        <begin position="208"/>
        <end position="227"/>
    </location>
</feature>
<keyword evidence="4 8" id="KW-1133">Transmembrane helix</keyword>
<feature type="transmembrane region" description="Helical" evidence="8">
    <location>
        <begin position="473"/>
        <end position="490"/>
    </location>
</feature>
<evidence type="ECO:0000256" key="5">
    <source>
        <dbReference type="ARBA" id="ARBA00023136"/>
    </source>
</evidence>
<feature type="transmembrane region" description="Helical" evidence="8">
    <location>
        <begin position="85"/>
        <end position="103"/>
    </location>
</feature>
<evidence type="ECO:0000313" key="10">
    <source>
        <dbReference type="EMBL" id="AAP91669.1"/>
    </source>
</evidence>
<dbReference type="GO" id="GO:0016020">
    <property type="term" value="C:membrane"/>
    <property type="evidence" value="ECO:0007669"/>
    <property type="project" value="UniProtKB-SubCell"/>
</dbReference>
<dbReference type="Pfam" id="PF00361">
    <property type="entry name" value="Proton_antipo_M"/>
    <property type="match status" value="1"/>
</dbReference>
<feature type="transmembrane region" description="Helical" evidence="8">
    <location>
        <begin position="264"/>
        <end position="283"/>
    </location>
</feature>
<dbReference type="PRINTS" id="PR01434">
    <property type="entry name" value="NADHDHGNASE5"/>
</dbReference>
<dbReference type="AlphaFoldDB" id="Q6VEH9"/>
<evidence type="ECO:0000259" key="9">
    <source>
        <dbReference type="Pfam" id="PF00361"/>
    </source>
</evidence>
<dbReference type="EMBL" id="AY342055">
    <property type="protein sequence ID" value="AAP91669.1"/>
    <property type="molecule type" value="Genomic_DNA"/>
</dbReference>
<dbReference type="InterPro" id="IPR001750">
    <property type="entry name" value="ND/Mrp_TM"/>
</dbReference>
<dbReference type="EC" id="7.1.1.2" evidence="2"/>
<evidence type="ECO:0000256" key="7">
    <source>
        <dbReference type="ARBA" id="ARBA00049551"/>
    </source>
</evidence>
<comment type="catalytic activity">
    <reaction evidence="7">
        <text>a ubiquinone + NADH + 5 H(+)(in) = a ubiquinol + NAD(+) + 4 H(+)(out)</text>
        <dbReference type="Rhea" id="RHEA:29091"/>
        <dbReference type="Rhea" id="RHEA-COMP:9565"/>
        <dbReference type="Rhea" id="RHEA-COMP:9566"/>
        <dbReference type="ChEBI" id="CHEBI:15378"/>
        <dbReference type="ChEBI" id="CHEBI:16389"/>
        <dbReference type="ChEBI" id="CHEBI:17976"/>
        <dbReference type="ChEBI" id="CHEBI:57540"/>
        <dbReference type="ChEBI" id="CHEBI:57945"/>
        <dbReference type="EC" id="7.1.1.2"/>
    </reaction>
</comment>
<organism evidence="10">
    <name type="scientific">Siphonodentalium lobatum</name>
    <dbReference type="NCBI Taxonomy" id="203167"/>
    <lineage>
        <taxon>Eukaryota</taxon>
        <taxon>Metazoa</taxon>
        <taxon>Spiralia</taxon>
        <taxon>Lophotrochozoa</taxon>
        <taxon>Mollusca</taxon>
        <taxon>Scaphopoda</taxon>
        <taxon>Gadilida</taxon>
        <taxon>Siphonodentaliidae</taxon>
        <taxon>Siphonodentalium</taxon>
    </lineage>
</organism>
<feature type="transmembrane region" description="Helical" evidence="8">
    <location>
        <begin position="365"/>
        <end position="387"/>
    </location>
</feature>
<dbReference type="GeneID" id="2776996"/>
<keyword evidence="10" id="KW-0496">Mitochondrion</keyword>
<feature type="transmembrane region" description="Helical" evidence="8">
    <location>
        <begin position="53"/>
        <end position="73"/>
    </location>
</feature>
<dbReference type="PANTHER" id="PTHR42829:SF2">
    <property type="entry name" value="NADH-UBIQUINONE OXIDOREDUCTASE CHAIN 5"/>
    <property type="match status" value="1"/>
</dbReference>
<keyword evidence="5 8" id="KW-0472">Membrane</keyword>
<dbReference type="PANTHER" id="PTHR42829">
    <property type="entry name" value="NADH-UBIQUINONE OXIDOREDUCTASE CHAIN 5"/>
    <property type="match status" value="1"/>
</dbReference>
<keyword evidence="3 8" id="KW-0812">Transmembrane</keyword>
<proteinExistence type="predicted"/>
<name>Q6VEH9_9MOLL</name>
<feature type="transmembrane region" description="Helical" evidence="8">
    <location>
        <begin position="239"/>
        <end position="257"/>
    </location>
</feature>
<comment type="subcellular location">
    <subcellularLocation>
        <location evidence="1">Membrane</location>
        <topology evidence="1">Multi-pass membrane protein</topology>
    </subcellularLocation>
</comment>
<evidence type="ECO:0000256" key="8">
    <source>
        <dbReference type="SAM" id="Phobius"/>
    </source>
</evidence>
<feature type="transmembrane region" description="Helical" evidence="8">
    <location>
        <begin position="109"/>
        <end position="127"/>
    </location>
</feature>
<feature type="transmembrane region" description="Helical" evidence="8">
    <location>
        <begin position="333"/>
        <end position="353"/>
    </location>
</feature>
<accession>Q6VEH9</accession>
<geneLocation type="mitochondrion" evidence="10"/>
<sequence length="553" mass="61327">MHLNKAVSVGFIYVFGGLGVGILGLNFDKMLIMSVEIMQINSVSLGWEVVLDMYSVLFGSTVMLISGGVFNYSDWYMMGEEKKNGFSLIVSMFVGSMGFLIFIPNLIGLMVGWDGLGVTSFLLIIYYQNHYSVKCGLLTFLTNRLGDMFLLVSMVVICHEGSSNLMLWENELFFIIMFILLASMTKGAQVPFSSWLPAAMAAPTPVSALVHSSTLVTAGVFLLIRFSHVVEENILLMNFLYFVGMLTMILSGLSALTEMDLKKVIAYLALSQLGLMFVCLSLGMAKVTFFHLLSHASFKATLFLCAGVLIHLNNNCQDLRYLSSNWVSAPMTIMCMNACNLSLCGFPFLAGFYSKDMILESGMFVGGGSIHFIFFFHFGNFDCSMLFSNLVCNSSVMKLSISGSGEKITFMFPIMMLSSWAVTMGWVFISSMEWIFNPFLVNSADVVFISVMLVLGVMLGSMSKKMNNFSSKILQWLSGMWGLIILNKFISEKSMSKMDGIFTEIESGWVENSVGSSMSWEWILGLIQKSQDSGLMPQILVIMMVMVGSYMVV</sequence>
<reference evidence="10" key="1">
    <citation type="journal article" date="2004" name="Mol. Phylogenet. Evol.">
        <title>The complete sequence and gene organization of the mitochondrial genome of the gadilid scaphopod Siphonondentalium lobatum (Mollusca).</title>
        <authorList>
            <person name="Dreyer H."/>
            <person name="Steiner G."/>
        </authorList>
    </citation>
    <scope>NUCLEOTIDE SEQUENCE</scope>
</reference>
<protein>
    <recommendedName>
        <fullName evidence="2">NADH:ubiquinone reductase (H(+)-translocating)</fullName>
        <ecNumber evidence="2">7.1.1.2</ecNumber>
    </recommendedName>
    <alternativeName>
        <fullName evidence="6">NADH dehydrogenase subunit 5</fullName>
    </alternativeName>
</protein>
<evidence type="ECO:0000256" key="6">
    <source>
        <dbReference type="ARBA" id="ARBA00031027"/>
    </source>
</evidence>
<dbReference type="GO" id="GO:0008137">
    <property type="term" value="F:NADH dehydrogenase (ubiquinone) activity"/>
    <property type="evidence" value="ECO:0007669"/>
    <property type="project" value="UniProtKB-EC"/>
</dbReference>
<evidence type="ECO:0000256" key="1">
    <source>
        <dbReference type="ARBA" id="ARBA00004141"/>
    </source>
</evidence>
<evidence type="ECO:0000256" key="3">
    <source>
        <dbReference type="ARBA" id="ARBA00022692"/>
    </source>
</evidence>
<feature type="transmembrane region" description="Helical" evidence="8">
    <location>
        <begin position="435"/>
        <end position="461"/>
    </location>
</feature>
<gene>
    <name evidence="10" type="primary">ND5</name>
</gene>
<dbReference type="GO" id="GO:0003954">
    <property type="term" value="F:NADH dehydrogenase activity"/>
    <property type="evidence" value="ECO:0007669"/>
    <property type="project" value="TreeGrafter"/>
</dbReference>
<feature type="transmembrane region" description="Helical" evidence="8">
    <location>
        <begin position="408"/>
        <end position="429"/>
    </location>
</feature>
<feature type="transmembrane region" description="Helical" evidence="8">
    <location>
        <begin position="173"/>
        <end position="196"/>
    </location>
</feature>
<dbReference type="CTD" id="4540"/>
<dbReference type="GO" id="GO:0042773">
    <property type="term" value="P:ATP synthesis coupled electron transport"/>
    <property type="evidence" value="ECO:0007669"/>
    <property type="project" value="InterPro"/>
</dbReference>